<reference evidence="1 2" key="1">
    <citation type="submission" date="2018-11" db="EMBL/GenBank/DDBJ databases">
        <authorList>
            <consortium name="Pathogen Informatics"/>
        </authorList>
    </citation>
    <scope>NUCLEOTIDE SEQUENCE [LARGE SCALE GENOMIC DNA]</scope>
</reference>
<evidence type="ECO:0008006" key="3">
    <source>
        <dbReference type="Google" id="ProtNLM"/>
    </source>
</evidence>
<protein>
    <recommendedName>
        <fullName evidence="3">RIIa domain-containing protein</fullName>
    </recommendedName>
</protein>
<dbReference type="EMBL" id="UYWX01005720">
    <property type="protein sequence ID" value="VDM25913.1"/>
    <property type="molecule type" value="Genomic_DNA"/>
</dbReference>
<gene>
    <name evidence="1" type="ORF">TTAC_LOCUS4937</name>
</gene>
<dbReference type="CDD" id="cd22967">
    <property type="entry name" value="DD_AK7"/>
    <property type="match status" value="1"/>
</dbReference>
<dbReference type="Gene3D" id="1.20.890.10">
    <property type="entry name" value="cAMP-dependent protein kinase regulatory subunit, dimerization-anchoring domain"/>
    <property type="match status" value="1"/>
</dbReference>
<keyword evidence="2" id="KW-1185">Reference proteome</keyword>
<dbReference type="InterPro" id="IPR007858">
    <property type="entry name" value="Dpy-30_motif"/>
</dbReference>
<accession>A0A3P7EX50</accession>
<name>A0A3P7EX50_HYDTA</name>
<proteinExistence type="predicted"/>
<dbReference type="Pfam" id="PF05186">
    <property type="entry name" value="Dpy-30"/>
    <property type="match status" value="1"/>
</dbReference>
<dbReference type="Proteomes" id="UP000274429">
    <property type="component" value="Unassembled WGS sequence"/>
</dbReference>
<dbReference type="OrthoDB" id="417678at2759"/>
<dbReference type="InterPro" id="IPR047499">
    <property type="entry name" value="DD_AK7"/>
</dbReference>
<dbReference type="AlphaFoldDB" id="A0A3P7EX50"/>
<evidence type="ECO:0000313" key="1">
    <source>
        <dbReference type="EMBL" id="VDM25913.1"/>
    </source>
</evidence>
<sequence length="67" mass="7889">MTLLKKENKERQMVKSMARRNYLLKYVLPKVSECLVIYGQRRPADPVDFLAEYILRDAGVNYNGIIR</sequence>
<organism evidence="1 2">
    <name type="scientific">Hydatigena taeniaeformis</name>
    <name type="common">Feline tapeworm</name>
    <name type="synonym">Taenia taeniaeformis</name>
    <dbReference type="NCBI Taxonomy" id="6205"/>
    <lineage>
        <taxon>Eukaryota</taxon>
        <taxon>Metazoa</taxon>
        <taxon>Spiralia</taxon>
        <taxon>Lophotrochozoa</taxon>
        <taxon>Platyhelminthes</taxon>
        <taxon>Cestoda</taxon>
        <taxon>Eucestoda</taxon>
        <taxon>Cyclophyllidea</taxon>
        <taxon>Taeniidae</taxon>
        <taxon>Hydatigera</taxon>
    </lineage>
</organism>
<evidence type="ECO:0000313" key="2">
    <source>
        <dbReference type="Proteomes" id="UP000274429"/>
    </source>
</evidence>